<dbReference type="Proteomes" id="UP000626656">
    <property type="component" value="Unassembled WGS sequence"/>
</dbReference>
<dbReference type="RefSeq" id="WP_202784529.1">
    <property type="nucleotide sequence ID" value="NZ_CAHJWF010000407.1"/>
</dbReference>
<evidence type="ECO:0008006" key="4">
    <source>
        <dbReference type="Google" id="ProtNLM"/>
    </source>
</evidence>
<evidence type="ECO:0000256" key="1">
    <source>
        <dbReference type="SAM" id="MobiDB-lite"/>
    </source>
</evidence>
<organism evidence="2 3">
    <name type="scientific">Bathymodiolus thermophilus thioautotrophic gill symbiont</name>
    <dbReference type="NCBI Taxonomy" id="2360"/>
    <lineage>
        <taxon>Bacteria</taxon>
        <taxon>Pseudomonadati</taxon>
        <taxon>Pseudomonadota</taxon>
        <taxon>Gammaproteobacteria</taxon>
        <taxon>sulfur-oxidizing symbionts</taxon>
    </lineage>
</organism>
<dbReference type="Pfam" id="PF12101">
    <property type="entry name" value="DUF3577"/>
    <property type="match status" value="1"/>
</dbReference>
<accession>A0ABM8M9U6</accession>
<sequence length="218" mass="24291">MSNQENKTVYFDLHATGAGYINRAREVSPENGDAFFACDISAMRGNTDKGVKYTKFSVRVVGSKAKEVFAQYLKAMRQKDAKVIASFVIGDIQPTSYSYVDKSSKETKTGCSIDGRLIAIKSLKINGEVVFKQERKNVVEGETQEETQEDTQEFKTDTTTETKQAPSATDTPEVDVVTGELAQEITLDPTAKDFDERKAELKDLGYTWNGEKKAWVLK</sequence>
<protein>
    <recommendedName>
        <fullName evidence="4">DUF3577 domain-containing protein</fullName>
    </recommendedName>
</protein>
<evidence type="ECO:0000313" key="3">
    <source>
        <dbReference type="Proteomes" id="UP000626656"/>
    </source>
</evidence>
<name>A0ABM8M9U6_9GAMM</name>
<evidence type="ECO:0000313" key="2">
    <source>
        <dbReference type="EMBL" id="CAB5507342.1"/>
    </source>
</evidence>
<reference evidence="2 3" key="1">
    <citation type="submission" date="2020-05" db="EMBL/GenBank/DDBJ databases">
        <authorList>
            <person name="Petersen J."/>
            <person name="Sayavedra L."/>
        </authorList>
    </citation>
    <scope>NUCLEOTIDE SEQUENCE [LARGE SCALE GENOMIC DNA]</scope>
    <source>
        <strain evidence="2">B azoricus SOX ET2 1586I</strain>
    </source>
</reference>
<gene>
    <name evidence="2" type="ORF">AZO1586I_1821</name>
</gene>
<comment type="caution">
    <text evidence="2">The sequence shown here is derived from an EMBL/GenBank/DDBJ whole genome shotgun (WGS) entry which is preliminary data.</text>
</comment>
<feature type="region of interest" description="Disordered" evidence="1">
    <location>
        <begin position="139"/>
        <end position="173"/>
    </location>
</feature>
<keyword evidence="3" id="KW-1185">Reference proteome</keyword>
<dbReference type="EMBL" id="CAHJWF010000407">
    <property type="protein sequence ID" value="CAB5507342.1"/>
    <property type="molecule type" value="Genomic_DNA"/>
</dbReference>
<proteinExistence type="predicted"/>
<feature type="compositionally biased region" description="Acidic residues" evidence="1">
    <location>
        <begin position="142"/>
        <end position="151"/>
    </location>
</feature>
<dbReference type="InterPro" id="IPR021960">
    <property type="entry name" value="DUF3577"/>
</dbReference>